<keyword evidence="1" id="KW-0472">Membrane</keyword>
<proteinExistence type="predicted"/>
<protein>
    <submittedName>
        <fullName evidence="2">Uncharacterized protein</fullName>
    </submittedName>
</protein>
<feature type="transmembrane region" description="Helical" evidence="1">
    <location>
        <begin position="6"/>
        <end position="23"/>
    </location>
</feature>
<gene>
    <name evidence="2" type="ORF">UFOVP722_13</name>
</gene>
<accession>A0A6J5NME7</accession>
<sequence>MGLLTLFGFAVFFVIGVLVGVAVENNHQQQKRREESIRYWRWANNIDNIEQQMVKDGWNL</sequence>
<reference evidence="2" key="1">
    <citation type="submission" date="2020-04" db="EMBL/GenBank/DDBJ databases">
        <authorList>
            <person name="Chiriac C."/>
            <person name="Salcher M."/>
            <person name="Ghai R."/>
            <person name="Kavagutti S V."/>
        </authorList>
    </citation>
    <scope>NUCLEOTIDE SEQUENCE</scope>
</reference>
<keyword evidence="1" id="KW-0812">Transmembrane</keyword>
<dbReference type="EMBL" id="LR796692">
    <property type="protein sequence ID" value="CAB4159912.1"/>
    <property type="molecule type" value="Genomic_DNA"/>
</dbReference>
<evidence type="ECO:0000256" key="1">
    <source>
        <dbReference type="SAM" id="Phobius"/>
    </source>
</evidence>
<keyword evidence="1" id="KW-1133">Transmembrane helix</keyword>
<name>A0A6J5NME7_9CAUD</name>
<evidence type="ECO:0000313" key="2">
    <source>
        <dbReference type="EMBL" id="CAB4159912.1"/>
    </source>
</evidence>
<organism evidence="2">
    <name type="scientific">uncultured Caudovirales phage</name>
    <dbReference type="NCBI Taxonomy" id="2100421"/>
    <lineage>
        <taxon>Viruses</taxon>
        <taxon>Duplodnaviria</taxon>
        <taxon>Heunggongvirae</taxon>
        <taxon>Uroviricota</taxon>
        <taxon>Caudoviricetes</taxon>
        <taxon>Peduoviridae</taxon>
        <taxon>Maltschvirus</taxon>
        <taxon>Maltschvirus maltsch</taxon>
    </lineage>
</organism>